<dbReference type="Gene3D" id="1.20.1250.20">
    <property type="entry name" value="MFS general substrate transporter like domains"/>
    <property type="match status" value="1"/>
</dbReference>
<proteinExistence type="predicted"/>
<comment type="subcellular location">
    <subcellularLocation>
        <location evidence="1">Cell membrane</location>
        <topology evidence="1">Multi-pass membrane protein</topology>
    </subcellularLocation>
</comment>
<evidence type="ECO:0000256" key="1">
    <source>
        <dbReference type="ARBA" id="ARBA00004651"/>
    </source>
</evidence>
<dbReference type="PANTHER" id="PTHR23517:SF2">
    <property type="entry name" value="MULTIDRUG RESISTANCE PROTEIN MDTH"/>
    <property type="match status" value="1"/>
</dbReference>
<keyword evidence="6 7" id="KW-0472">Membrane</keyword>
<dbReference type="PANTHER" id="PTHR23517">
    <property type="entry name" value="RESISTANCE PROTEIN MDTM, PUTATIVE-RELATED-RELATED"/>
    <property type="match status" value="1"/>
</dbReference>
<evidence type="ECO:0000256" key="2">
    <source>
        <dbReference type="ARBA" id="ARBA00022448"/>
    </source>
</evidence>
<feature type="transmembrane region" description="Helical" evidence="7">
    <location>
        <begin position="129"/>
        <end position="147"/>
    </location>
</feature>
<feature type="transmembrane region" description="Helical" evidence="7">
    <location>
        <begin position="241"/>
        <end position="265"/>
    </location>
</feature>
<feature type="transmembrane region" description="Helical" evidence="7">
    <location>
        <begin position="394"/>
        <end position="414"/>
    </location>
</feature>
<keyword evidence="3" id="KW-1003">Cell membrane</keyword>
<dbReference type="EMBL" id="UGVL01000001">
    <property type="protein sequence ID" value="SUE34329.1"/>
    <property type="molecule type" value="Genomic_DNA"/>
</dbReference>
<dbReference type="RefSeq" id="WP_084135291.1">
    <property type="nucleotide sequence ID" value="NZ_UGVL01000001.1"/>
</dbReference>
<protein>
    <submittedName>
        <fullName evidence="9">Arabinose efflux permease</fullName>
    </submittedName>
</protein>
<dbReference type="STRING" id="880526.GCA_000427365_02267"/>
<gene>
    <name evidence="9" type="ORF">NCTC11190_01552</name>
</gene>
<dbReference type="Proteomes" id="UP000255233">
    <property type="component" value="Unassembled WGS sequence"/>
</dbReference>
<dbReference type="InterPro" id="IPR020846">
    <property type="entry name" value="MFS_dom"/>
</dbReference>
<dbReference type="OrthoDB" id="1098407at2"/>
<reference evidence="9 10" key="1">
    <citation type="submission" date="2018-06" db="EMBL/GenBank/DDBJ databases">
        <authorList>
            <consortium name="Pathogen Informatics"/>
            <person name="Doyle S."/>
        </authorList>
    </citation>
    <scope>NUCLEOTIDE SEQUENCE [LARGE SCALE GENOMIC DNA]</scope>
    <source>
        <strain evidence="9 10">NCTC11190</strain>
    </source>
</reference>
<keyword evidence="4 7" id="KW-0812">Transmembrane</keyword>
<feature type="transmembrane region" description="Helical" evidence="7">
    <location>
        <begin position="99"/>
        <end position="117"/>
    </location>
</feature>
<dbReference type="GO" id="GO:0005886">
    <property type="term" value="C:plasma membrane"/>
    <property type="evidence" value="ECO:0007669"/>
    <property type="project" value="UniProtKB-SubCell"/>
</dbReference>
<feature type="transmembrane region" description="Helical" evidence="7">
    <location>
        <begin position="277"/>
        <end position="296"/>
    </location>
</feature>
<dbReference type="InterPro" id="IPR011701">
    <property type="entry name" value="MFS"/>
</dbReference>
<dbReference type="InterPro" id="IPR050171">
    <property type="entry name" value="MFS_Transporters"/>
</dbReference>
<evidence type="ECO:0000256" key="4">
    <source>
        <dbReference type="ARBA" id="ARBA00022692"/>
    </source>
</evidence>
<evidence type="ECO:0000313" key="9">
    <source>
        <dbReference type="EMBL" id="SUE34329.1"/>
    </source>
</evidence>
<accession>A0A379MU95</accession>
<feature type="transmembrane region" description="Helical" evidence="7">
    <location>
        <begin position="308"/>
        <end position="324"/>
    </location>
</feature>
<evidence type="ECO:0000256" key="6">
    <source>
        <dbReference type="ARBA" id="ARBA00023136"/>
    </source>
</evidence>
<evidence type="ECO:0000256" key="5">
    <source>
        <dbReference type="ARBA" id="ARBA00022989"/>
    </source>
</evidence>
<dbReference type="AlphaFoldDB" id="A0A379MU95"/>
<feature type="transmembrane region" description="Helical" evidence="7">
    <location>
        <begin position="159"/>
        <end position="179"/>
    </location>
</feature>
<organism evidence="9 10">
    <name type="scientific">Rikenella microfusus</name>
    <dbReference type="NCBI Taxonomy" id="28139"/>
    <lineage>
        <taxon>Bacteria</taxon>
        <taxon>Pseudomonadati</taxon>
        <taxon>Bacteroidota</taxon>
        <taxon>Bacteroidia</taxon>
        <taxon>Bacteroidales</taxon>
        <taxon>Rikenellaceae</taxon>
        <taxon>Rikenella</taxon>
    </lineage>
</organism>
<evidence type="ECO:0000313" key="10">
    <source>
        <dbReference type="Proteomes" id="UP000255233"/>
    </source>
</evidence>
<keyword evidence="10" id="KW-1185">Reference proteome</keyword>
<keyword evidence="5 7" id="KW-1133">Transmembrane helix</keyword>
<dbReference type="InterPro" id="IPR036259">
    <property type="entry name" value="MFS_trans_sf"/>
</dbReference>
<feature type="transmembrane region" description="Helical" evidence="7">
    <location>
        <begin position="361"/>
        <end position="382"/>
    </location>
</feature>
<dbReference type="PROSITE" id="PS50850">
    <property type="entry name" value="MFS"/>
    <property type="match status" value="1"/>
</dbReference>
<name>A0A379MU95_9BACT</name>
<feature type="transmembrane region" description="Helical" evidence="7">
    <location>
        <begin position="185"/>
        <end position="203"/>
    </location>
</feature>
<sequence length="436" mass="47595">MNLKEINDRIRKKSAELRDVPTGRAATLPLIALIAIYSLSVVTSLPGLAVSPILGDLETVFPHASQLEIQMLASLPSLVIIPFVLIAGKLSLNVDKKKLMIWGLSLFFASSVIYLLVTRSLFLMLADSVILGIGAGFVIPLSTGLIADNFSGKYRTRQLGIVSAISNLSLVLATMLAGYLAGIDWHYSFLVYCLSAVSLGFAFRLPDKRAASPEPVPTGGAAGAKDMRDIRIGGKTVRTDWPLGLMGFYFLITVIVLIVPLNLSIYMDKFSIGGTDASGTLISAFFLAVMLPGLFINKLISGVKEKNNLIALGLILAGLLLMLIRDLWPITAGVLLAGFGYGIMQPLIYDRTADSVAPQRVTFALALVMAMNYGAIIVYPFLQQILEWAFRTQSVYVSFGMSLALCLMLFWPQYRYMKRLREKKEESRQPGAGVRK</sequence>
<feature type="transmembrane region" description="Helical" evidence="7">
    <location>
        <begin position="21"/>
        <end position="49"/>
    </location>
</feature>
<evidence type="ECO:0000256" key="3">
    <source>
        <dbReference type="ARBA" id="ARBA00022475"/>
    </source>
</evidence>
<feature type="domain" description="Major facilitator superfamily (MFS) profile" evidence="8">
    <location>
        <begin position="24"/>
        <end position="418"/>
    </location>
</feature>
<dbReference type="SUPFAM" id="SSF103473">
    <property type="entry name" value="MFS general substrate transporter"/>
    <property type="match status" value="1"/>
</dbReference>
<dbReference type="Pfam" id="PF07690">
    <property type="entry name" value="MFS_1"/>
    <property type="match status" value="1"/>
</dbReference>
<feature type="transmembrane region" description="Helical" evidence="7">
    <location>
        <begin position="330"/>
        <end position="349"/>
    </location>
</feature>
<keyword evidence="2" id="KW-0813">Transport</keyword>
<evidence type="ECO:0000259" key="8">
    <source>
        <dbReference type="PROSITE" id="PS50850"/>
    </source>
</evidence>
<dbReference type="GO" id="GO:0022857">
    <property type="term" value="F:transmembrane transporter activity"/>
    <property type="evidence" value="ECO:0007669"/>
    <property type="project" value="InterPro"/>
</dbReference>
<evidence type="ECO:0000256" key="7">
    <source>
        <dbReference type="SAM" id="Phobius"/>
    </source>
</evidence>
<feature type="transmembrane region" description="Helical" evidence="7">
    <location>
        <begin position="69"/>
        <end position="87"/>
    </location>
</feature>